<dbReference type="PROSITE" id="PS00154">
    <property type="entry name" value="ATPASE_E1_E2"/>
    <property type="match status" value="1"/>
</dbReference>
<dbReference type="PRINTS" id="PR00120">
    <property type="entry name" value="HATPASE"/>
</dbReference>
<evidence type="ECO:0000256" key="3">
    <source>
        <dbReference type="ARBA" id="ARBA00022741"/>
    </source>
</evidence>
<dbReference type="Proteomes" id="UP000229526">
    <property type="component" value="Unassembled WGS sequence"/>
</dbReference>
<dbReference type="InterPro" id="IPR023214">
    <property type="entry name" value="HAD_sf"/>
</dbReference>
<feature type="transmembrane region" description="Helical" evidence="8">
    <location>
        <begin position="823"/>
        <end position="844"/>
    </location>
</feature>
<dbReference type="Pfam" id="PF08282">
    <property type="entry name" value="Hydrolase_3"/>
    <property type="match status" value="1"/>
</dbReference>
<name>A0A2H0UP09_9BACT</name>
<dbReference type="Gene3D" id="3.40.1110.10">
    <property type="entry name" value="Calcium-transporting ATPase, cytoplasmic domain N"/>
    <property type="match status" value="1"/>
</dbReference>
<dbReference type="SUPFAM" id="SSF56784">
    <property type="entry name" value="HAD-like"/>
    <property type="match status" value="1"/>
</dbReference>
<evidence type="ECO:0000256" key="8">
    <source>
        <dbReference type="SAM" id="Phobius"/>
    </source>
</evidence>
<feature type="domain" description="Cation-transporting P-type ATPase N-terminal" evidence="9">
    <location>
        <begin position="8"/>
        <end position="81"/>
    </location>
</feature>
<dbReference type="InterPro" id="IPR023298">
    <property type="entry name" value="ATPase_P-typ_TM_dom_sf"/>
</dbReference>
<feature type="transmembrane region" description="Helical" evidence="8">
    <location>
        <begin position="856"/>
        <end position="875"/>
    </location>
</feature>
<feature type="transmembrane region" description="Helical" evidence="8">
    <location>
        <begin position="56"/>
        <end position="79"/>
    </location>
</feature>
<gene>
    <name evidence="10" type="ORF">COU11_00685</name>
</gene>
<reference evidence="11" key="1">
    <citation type="submission" date="2017-09" db="EMBL/GenBank/DDBJ databases">
        <title>Depth-based differentiation of microbial function through sediment-hosted aquifers and enrichment of novel symbionts in the deep terrestrial subsurface.</title>
        <authorList>
            <person name="Probst A.J."/>
            <person name="Ladd B."/>
            <person name="Jarett J.K."/>
            <person name="Geller-Mcgrath D.E."/>
            <person name="Sieber C.M.K."/>
            <person name="Emerson J.B."/>
            <person name="Anantharaman K."/>
            <person name="Thomas B.C."/>
            <person name="Malmstrom R."/>
            <person name="Stieglmeier M."/>
            <person name="Klingl A."/>
            <person name="Woyke T."/>
            <person name="Ryan C.M."/>
            <person name="Banfield J.F."/>
        </authorList>
    </citation>
    <scope>NUCLEOTIDE SEQUENCE [LARGE SCALE GENOMIC DNA]</scope>
</reference>
<keyword evidence="4" id="KW-0067">ATP-binding</keyword>
<dbReference type="EMBL" id="PFBD01000005">
    <property type="protein sequence ID" value="PIR87386.1"/>
    <property type="molecule type" value="Genomic_DNA"/>
</dbReference>
<evidence type="ECO:0000256" key="2">
    <source>
        <dbReference type="ARBA" id="ARBA00022692"/>
    </source>
</evidence>
<feature type="transmembrane region" description="Helical" evidence="8">
    <location>
        <begin position="275"/>
        <end position="299"/>
    </location>
</feature>
<feature type="transmembrane region" description="Helical" evidence="8">
    <location>
        <begin position="758"/>
        <end position="778"/>
    </location>
</feature>
<feature type="transmembrane region" description="Helical" evidence="8">
    <location>
        <begin position="713"/>
        <end position="733"/>
    </location>
</feature>
<dbReference type="InterPro" id="IPR023299">
    <property type="entry name" value="ATPase_P-typ_cyto_dom_N"/>
</dbReference>
<evidence type="ECO:0000256" key="5">
    <source>
        <dbReference type="ARBA" id="ARBA00022967"/>
    </source>
</evidence>
<keyword evidence="7 8" id="KW-0472">Membrane</keyword>
<feature type="transmembrane region" description="Helical" evidence="8">
    <location>
        <begin position="685"/>
        <end position="707"/>
    </location>
</feature>
<evidence type="ECO:0000256" key="4">
    <source>
        <dbReference type="ARBA" id="ARBA00022840"/>
    </source>
</evidence>
<dbReference type="InterPro" id="IPR036412">
    <property type="entry name" value="HAD-like_sf"/>
</dbReference>
<protein>
    <recommendedName>
        <fullName evidence="9">Cation-transporting P-type ATPase N-terminal domain-containing protein</fullName>
    </recommendedName>
</protein>
<dbReference type="InterPro" id="IPR006068">
    <property type="entry name" value="ATPase_P-typ_cation-transptr_C"/>
</dbReference>
<feature type="transmembrane region" description="Helical" evidence="8">
    <location>
        <begin position="790"/>
        <end position="811"/>
    </location>
</feature>
<evidence type="ECO:0000256" key="1">
    <source>
        <dbReference type="ARBA" id="ARBA00004141"/>
    </source>
</evidence>
<dbReference type="SUPFAM" id="SSF81665">
    <property type="entry name" value="Calcium ATPase, transmembrane domain M"/>
    <property type="match status" value="1"/>
</dbReference>
<keyword evidence="2 8" id="KW-0812">Transmembrane</keyword>
<dbReference type="Pfam" id="PF00122">
    <property type="entry name" value="E1-E2_ATPase"/>
    <property type="match status" value="1"/>
</dbReference>
<dbReference type="SFLD" id="SFLDS00003">
    <property type="entry name" value="Haloacid_Dehalogenase"/>
    <property type="match status" value="1"/>
</dbReference>
<evidence type="ECO:0000313" key="11">
    <source>
        <dbReference type="Proteomes" id="UP000229526"/>
    </source>
</evidence>
<evidence type="ECO:0000256" key="6">
    <source>
        <dbReference type="ARBA" id="ARBA00022989"/>
    </source>
</evidence>
<comment type="caution">
    <text evidence="10">The sequence shown here is derived from an EMBL/GenBank/DDBJ whole genome shotgun (WGS) entry which is preliminary data.</text>
</comment>
<evidence type="ECO:0000313" key="10">
    <source>
        <dbReference type="EMBL" id="PIR87386.1"/>
    </source>
</evidence>
<evidence type="ECO:0000256" key="7">
    <source>
        <dbReference type="ARBA" id="ARBA00023136"/>
    </source>
</evidence>
<dbReference type="PRINTS" id="PR00119">
    <property type="entry name" value="CATATPASE"/>
</dbReference>
<dbReference type="InterPro" id="IPR008250">
    <property type="entry name" value="ATPase_P-typ_transduc_dom_A_sf"/>
</dbReference>
<dbReference type="SUPFAM" id="SSF81653">
    <property type="entry name" value="Calcium ATPase, transduction domain A"/>
    <property type="match status" value="1"/>
</dbReference>
<dbReference type="InterPro" id="IPR059000">
    <property type="entry name" value="ATPase_P-type_domA"/>
</dbReference>
<dbReference type="InterPro" id="IPR044492">
    <property type="entry name" value="P_typ_ATPase_HD_dom"/>
</dbReference>
<dbReference type="Gene3D" id="2.70.150.10">
    <property type="entry name" value="Calcium-transporting ATPase, cytoplasmic transduction domain A"/>
    <property type="match status" value="1"/>
</dbReference>
<organism evidence="10 11">
    <name type="scientific">Candidatus Harrisonbacteria bacterium CG10_big_fil_rev_8_21_14_0_10_49_15</name>
    <dbReference type="NCBI Taxonomy" id="1974587"/>
    <lineage>
        <taxon>Bacteria</taxon>
        <taxon>Candidatus Harrisoniibacteriota</taxon>
    </lineage>
</organism>
<sequence length="884" mass="96379">MGIYAEKSVWSLEPEQIFEELGTNEGGLGSDEIEERRTVYGANVLERRHRLSGLKILLRQFQSPLIFILVLAGVMSAALGDYKDAIFIFLSAFVNAGLGYYQENKAEAALEKLRSYVTQRVRVMRDGHEQEVATEVLVPGDVFYVSQGDRIPADARVVYASDLQADEAVLTGESLPESKSVLPVAPEADLGDRSSMIWSGTLITQGVGRAVVVATGAATELGKIAELVAGAKEEQTPLQQALQRFSLKASGFIFLMAIGVFFIATQSGISVLDAFLISVAVLVSAVPEGLPIVMTVILATGVQRLAAKKGVVRRLSAAETLGSTSMILTDKTGTLTQAKMSLSRVRIFDEGHERHGGVSEAEDFLFHAALLNMEAVVMNPDAQSEDWEILGKPLEVALVRGAAKAGVLFREARANYEPVRILPFNSLNKFSASVYQFDSAVTPWIANHFSGNAPHVVSMVGAPEILLQFSDLSEEKKAVILEEIRAMAESGDRLVAVAIKKVSTIKDIDLNNHDQYQKMRFLGTISFRDPVRPSVAHAIREVQRAGIRVVIMTGDHEGTAIAVANELGIHIAPEHVLHGGELEAMSAEQIRARLPLLKLVSRVSPEGKLKVAMAFQEMGEIIAMNGDGINDAPALKVANIGVAMGSGTDVTKDVADLVLLDDNFETIVEAVSEGRRILRNMRKAIVYLGSNTLDLVFLIGGSLVIGLPLPFNALQILWVNLFTDSLPGIALAFEDQVDSETRRPLNVRHGIFTAEMKFLVFVAGIVSSATLFALYYWLTKQGYAEEVVRTFIFAAFGTYSLFLILSVRSLTSSIFKYNPFSNRFLIGSIGIGLFLMTIAIYAPFFQKLFDTVDLSAPWLLGVLAFGVFNILLIELGKMLYREDN</sequence>
<dbReference type="GO" id="GO:0016887">
    <property type="term" value="F:ATP hydrolysis activity"/>
    <property type="evidence" value="ECO:0007669"/>
    <property type="project" value="InterPro"/>
</dbReference>
<dbReference type="PANTHER" id="PTHR42861">
    <property type="entry name" value="CALCIUM-TRANSPORTING ATPASE"/>
    <property type="match status" value="1"/>
</dbReference>
<evidence type="ECO:0000259" key="9">
    <source>
        <dbReference type="SMART" id="SM00831"/>
    </source>
</evidence>
<feature type="transmembrane region" description="Helical" evidence="8">
    <location>
        <begin position="85"/>
        <end position="101"/>
    </location>
</feature>
<keyword evidence="6 8" id="KW-1133">Transmembrane helix</keyword>
<keyword evidence="5" id="KW-1278">Translocase</keyword>
<dbReference type="GO" id="GO:0016020">
    <property type="term" value="C:membrane"/>
    <property type="evidence" value="ECO:0007669"/>
    <property type="project" value="UniProtKB-SubCell"/>
</dbReference>
<dbReference type="InterPro" id="IPR018303">
    <property type="entry name" value="ATPase_P-typ_P_site"/>
</dbReference>
<dbReference type="SUPFAM" id="SSF81660">
    <property type="entry name" value="Metal cation-transporting ATPase, ATP-binding domain N"/>
    <property type="match status" value="1"/>
</dbReference>
<dbReference type="SFLD" id="SFLDG00002">
    <property type="entry name" value="C1.7:_P-type_atpase_like"/>
    <property type="match status" value="1"/>
</dbReference>
<dbReference type="Gene3D" id="3.40.50.1000">
    <property type="entry name" value="HAD superfamily/HAD-like"/>
    <property type="match status" value="1"/>
</dbReference>
<dbReference type="InterPro" id="IPR001757">
    <property type="entry name" value="P_typ_ATPase"/>
</dbReference>
<dbReference type="SMART" id="SM00831">
    <property type="entry name" value="Cation_ATPase_N"/>
    <property type="match status" value="1"/>
</dbReference>
<dbReference type="Pfam" id="PF00690">
    <property type="entry name" value="Cation_ATPase_N"/>
    <property type="match status" value="1"/>
</dbReference>
<dbReference type="Pfam" id="PF00689">
    <property type="entry name" value="Cation_ATPase_C"/>
    <property type="match status" value="1"/>
</dbReference>
<dbReference type="Pfam" id="PF13246">
    <property type="entry name" value="Cation_ATPase"/>
    <property type="match status" value="1"/>
</dbReference>
<dbReference type="AlphaFoldDB" id="A0A2H0UP09"/>
<dbReference type="Gene3D" id="1.20.1110.10">
    <property type="entry name" value="Calcium-transporting ATPase, transmembrane domain"/>
    <property type="match status" value="1"/>
</dbReference>
<feature type="transmembrane region" description="Helical" evidence="8">
    <location>
        <begin position="249"/>
        <end position="269"/>
    </location>
</feature>
<proteinExistence type="predicted"/>
<accession>A0A2H0UP09</accession>
<keyword evidence="3" id="KW-0547">Nucleotide-binding</keyword>
<comment type="subcellular location">
    <subcellularLocation>
        <location evidence="1">Membrane</location>
        <topology evidence="1">Multi-pass membrane protein</topology>
    </subcellularLocation>
</comment>
<dbReference type="InterPro" id="IPR004014">
    <property type="entry name" value="ATPase_P-typ_cation-transptr_N"/>
</dbReference>
<dbReference type="SFLD" id="SFLDF00027">
    <property type="entry name" value="p-type_atpase"/>
    <property type="match status" value="1"/>
</dbReference>
<dbReference type="NCBIfam" id="TIGR01494">
    <property type="entry name" value="ATPase_P-type"/>
    <property type="match status" value="2"/>
</dbReference>
<dbReference type="GO" id="GO:0005524">
    <property type="term" value="F:ATP binding"/>
    <property type="evidence" value="ECO:0007669"/>
    <property type="project" value="UniProtKB-KW"/>
</dbReference>